<feature type="transmembrane region" description="Helical" evidence="9">
    <location>
        <begin position="182"/>
        <end position="207"/>
    </location>
</feature>
<evidence type="ECO:0000256" key="4">
    <source>
        <dbReference type="ARBA" id="ARBA00022475"/>
    </source>
</evidence>
<evidence type="ECO:0000256" key="6">
    <source>
        <dbReference type="ARBA" id="ARBA00022989"/>
    </source>
</evidence>
<keyword evidence="6 9" id="KW-1133">Transmembrane helix</keyword>
<keyword evidence="11" id="KW-1185">Reference proteome</keyword>
<proteinExistence type="inferred from homology"/>
<dbReference type="STRING" id="1423792.FD09_GL002251"/>
<name>A0A0R1N049_9LACO</name>
<feature type="transmembrane region" description="Helical" evidence="9">
    <location>
        <begin position="271"/>
        <end position="290"/>
    </location>
</feature>
<dbReference type="RefSeq" id="WP_057819401.1">
    <property type="nucleotide sequence ID" value="NZ_AZEC01000004.1"/>
</dbReference>
<evidence type="ECO:0000313" key="10">
    <source>
        <dbReference type="EMBL" id="KRL13420.1"/>
    </source>
</evidence>
<feature type="transmembrane region" description="Helical" evidence="9">
    <location>
        <begin position="52"/>
        <end position="76"/>
    </location>
</feature>
<dbReference type="InterPro" id="IPR002549">
    <property type="entry name" value="AI-2E-like"/>
</dbReference>
<organism evidence="10 11">
    <name type="scientific">Schleiferilactobacillus perolens DSM 12744</name>
    <dbReference type="NCBI Taxonomy" id="1423792"/>
    <lineage>
        <taxon>Bacteria</taxon>
        <taxon>Bacillati</taxon>
        <taxon>Bacillota</taxon>
        <taxon>Bacilli</taxon>
        <taxon>Lactobacillales</taxon>
        <taxon>Lactobacillaceae</taxon>
        <taxon>Schleiferilactobacillus</taxon>
    </lineage>
</organism>
<accession>A0A0R1N049</accession>
<dbReference type="OrthoDB" id="9793390at2"/>
<gene>
    <name evidence="10" type="ORF">FD09_GL002251</name>
</gene>
<feature type="transmembrane region" description="Helical" evidence="9">
    <location>
        <begin position="248"/>
        <end position="265"/>
    </location>
</feature>
<evidence type="ECO:0000256" key="8">
    <source>
        <dbReference type="SAM" id="MobiDB-lite"/>
    </source>
</evidence>
<feature type="compositionally biased region" description="Basic and acidic residues" evidence="8">
    <location>
        <begin position="402"/>
        <end position="420"/>
    </location>
</feature>
<reference evidence="10 11" key="1">
    <citation type="journal article" date="2015" name="Genome Announc.">
        <title>Expanding the biotechnology potential of lactobacilli through comparative genomics of 213 strains and associated genera.</title>
        <authorList>
            <person name="Sun Z."/>
            <person name="Harris H.M."/>
            <person name="McCann A."/>
            <person name="Guo C."/>
            <person name="Argimon S."/>
            <person name="Zhang W."/>
            <person name="Yang X."/>
            <person name="Jeffery I.B."/>
            <person name="Cooney J.C."/>
            <person name="Kagawa T.F."/>
            <person name="Liu W."/>
            <person name="Song Y."/>
            <person name="Salvetti E."/>
            <person name="Wrobel A."/>
            <person name="Rasinkangas P."/>
            <person name="Parkhill J."/>
            <person name="Rea M.C."/>
            <person name="O'Sullivan O."/>
            <person name="Ritari J."/>
            <person name="Douillard F.P."/>
            <person name="Paul Ross R."/>
            <person name="Yang R."/>
            <person name="Briner A.E."/>
            <person name="Felis G.E."/>
            <person name="de Vos W.M."/>
            <person name="Barrangou R."/>
            <person name="Klaenhammer T.R."/>
            <person name="Caufield P.W."/>
            <person name="Cui Y."/>
            <person name="Zhang H."/>
            <person name="O'Toole P.W."/>
        </authorList>
    </citation>
    <scope>NUCLEOTIDE SEQUENCE [LARGE SCALE GENOMIC DNA]</scope>
    <source>
        <strain evidence="10 11">DSM 12744</strain>
    </source>
</reference>
<dbReference type="Pfam" id="PF01594">
    <property type="entry name" value="AI-2E_transport"/>
    <property type="match status" value="1"/>
</dbReference>
<keyword evidence="4" id="KW-1003">Cell membrane</keyword>
<evidence type="ECO:0000256" key="9">
    <source>
        <dbReference type="SAM" id="Phobius"/>
    </source>
</evidence>
<dbReference type="AlphaFoldDB" id="A0A0R1N049"/>
<dbReference type="GO" id="GO:0055085">
    <property type="term" value="P:transmembrane transport"/>
    <property type="evidence" value="ECO:0007669"/>
    <property type="project" value="TreeGrafter"/>
</dbReference>
<feature type="transmembrane region" description="Helical" evidence="9">
    <location>
        <begin position="342"/>
        <end position="367"/>
    </location>
</feature>
<protein>
    <submittedName>
        <fullName evidence="10">Transport protein</fullName>
    </submittedName>
</protein>
<dbReference type="PATRIC" id="fig|1423792.3.peg.2290"/>
<comment type="subcellular location">
    <subcellularLocation>
        <location evidence="1">Cell membrane</location>
        <topology evidence="1">Multi-pass membrane protein</topology>
    </subcellularLocation>
</comment>
<keyword evidence="5 9" id="KW-0812">Transmembrane</keyword>
<feature type="transmembrane region" description="Helical" evidence="9">
    <location>
        <begin position="297"/>
        <end position="316"/>
    </location>
</feature>
<keyword evidence="7 9" id="KW-0472">Membrane</keyword>
<evidence type="ECO:0000256" key="2">
    <source>
        <dbReference type="ARBA" id="ARBA00009773"/>
    </source>
</evidence>
<dbReference type="GO" id="GO:0005886">
    <property type="term" value="C:plasma membrane"/>
    <property type="evidence" value="ECO:0007669"/>
    <property type="project" value="UniProtKB-SubCell"/>
</dbReference>
<evidence type="ECO:0000256" key="1">
    <source>
        <dbReference type="ARBA" id="ARBA00004651"/>
    </source>
</evidence>
<dbReference type="PANTHER" id="PTHR21716">
    <property type="entry name" value="TRANSMEMBRANE PROTEIN"/>
    <property type="match status" value="1"/>
</dbReference>
<sequence>MEQQQNSNSRKQAHFNQSWFFRWFVNNKLTVALVNILLTLIVLFLFTKVDGIFAPVGKVINILLPSVLLAGVFYYLMEPTVSFAEHKWHVPRVVSTLVLFVIILALLIWGVLTLIPLIQTQVGQFVAALPGYWTGLEKWVTDLLADSRFHAVTKSVEDAMHNVSSNWITRVQSGAISALQNIGGAVGTITGVVMAIITAPFLLFFMLKSPDAFRDSIVRIAPPRWRDHLRQILTEISQSISNYIRGQLTVAFWVGVMFAIGYTVIGQRYGVTLAILAAILNLIPYLGSFLAMVPSVLVAAMTSPQMIFWVLVVFMVEQTIEQRVVSPLVVGSKMDMHPVTTLMVLLGAGGLYGLPGVLFGIPVYAIIKIIWIRLWHWFTSTSSLYETQTSLPAPAPVVKANSKADKPAAKEPTDKTDPKE</sequence>
<comment type="caution">
    <text evidence="10">The sequence shown here is derived from an EMBL/GenBank/DDBJ whole genome shotgun (WGS) entry which is preliminary data.</text>
</comment>
<keyword evidence="3" id="KW-0813">Transport</keyword>
<comment type="similarity">
    <text evidence="2">Belongs to the autoinducer-2 exporter (AI-2E) (TC 2.A.86) family.</text>
</comment>
<evidence type="ECO:0000256" key="5">
    <source>
        <dbReference type="ARBA" id="ARBA00022692"/>
    </source>
</evidence>
<dbReference type="Proteomes" id="UP000051330">
    <property type="component" value="Unassembled WGS sequence"/>
</dbReference>
<evidence type="ECO:0000313" key="11">
    <source>
        <dbReference type="Proteomes" id="UP000051330"/>
    </source>
</evidence>
<feature type="transmembrane region" description="Helical" evidence="9">
    <location>
        <begin position="97"/>
        <end position="118"/>
    </location>
</feature>
<dbReference type="PANTHER" id="PTHR21716:SF53">
    <property type="entry name" value="PERMEASE PERM-RELATED"/>
    <property type="match status" value="1"/>
</dbReference>
<feature type="transmembrane region" description="Helical" evidence="9">
    <location>
        <begin position="20"/>
        <end position="46"/>
    </location>
</feature>
<evidence type="ECO:0000256" key="7">
    <source>
        <dbReference type="ARBA" id="ARBA00023136"/>
    </source>
</evidence>
<feature type="region of interest" description="Disordered" evidence="8">
    <location>
        <begin position="396"/>
        <end position="420"/>
    </location>
</feature>
<dbReference type="EMBL" id="AZEC01000004">
    <property type="protein sequence ID" value="KRL13420.1"/>
    <property type="molecule type" value="Genomic_DNA"/>
</dbReference>
<evidence type="ECO:0000256" key="3">
    <source>
        <dbReference type="ARBA" id="ARBA00022448"/>
    </source>
</evidence>